<evidence type="ECO:0008006" key="3">
    <source>
        <dbReference type="Google" id="ProtNLM"/>
    </source>
</evidence>
<dbReference type="RefSeq" id="WP_132278676.1">
    <property type="nucleotide sequence ID" value="NZ_SMGQ01000001.1"/>
</dbReference>
<dbReference type="SUPFAM" id="SSF158397">
    <property type="entry name" value="TM1646-like"/>
    <property type="match status" value="1"/>
</dbReference>
<dbReference type="AlphaFoldDB" id="A0A4R1N229"/>
<comment type="caution">
    <text evidence="1">The sequence shown here is derived from an EMBL/GenBank/DDBJ whole genome shotgun (WGS) entry which is preliminary data.</text>
</comment>
<proteinExistence type="predicted"/>
<accession>A0A4R1N229</accession>
<dbReference type="Pfam" id="PF03885">
    <property type="entry name" value="DUF327"/>
    <property type="match status" value="1"/>
</dbReference>
<protein>
    <recommendedName>
        <fullName evidence="3">DUF327 family protein</fullName>
    </recommendedName>
</protein>
<dbReference type="InterPro" id="IPR005585">
    <property type="entry name" value="DUF327"/>
</dbReference>
<reference evidence="1 2" key="1">
    <citation type="submission" date="2019-03" db="EMBL/GenBank/DDBJ databases">
        <title>Genomic Encyclopedia of Type Strains, Phase IV (KMG-IV): sequencing the most valuable type-strain genomes for metagenomic binning, comparative biology and taxonomic classification.</title>
        <authorList>
            <person name="Goeker M."/>
        </authorList>
    </citation>
    <scope>NUCLEOTIDE SEQUENCE [LARGE SCALE GENOMIC DNA]</scope>
    <source>
        <strain evidence="1 2">DSM 24176</strain>
    </source>
</reference>
<dbReference type="Gene3D" id="1.20.120.490">
    <property type="entry name" value="Hypothetical protein TM1646-like domain"/>
    <property type="match status" value="1"/>
</dbReference>
<name>A0A4R1N229_9FIRM</name>
<keyword evidence="2" id="KW-1185">Reference proteome</keyword>
<sequence>MDIKLNQVQMNTVNEIEKKENTTEKSFEFTLISKIEESDLKNRLNHLLEEINDQGEKISKHMDVKDMKKYRELIKDFMNEVVTRSHKFSRENFLDRRGRHRVYGIVKRVDENLDELASELIKDEKNQLNILNKVDEIRGLLLDVLT</sequence>
<dbReference type="Proteomes" id="UP000294545">
    <property type="component" value="Unassembled WGS sequence"/>
</dbReference>
<evidence type="ECO:0000313" key="2">
    <source>
        <dbReference type="Proteomes" id="UP000294545"/>
    </source>
</evidence>
<dbReference type="OrthoDB" id="1680946at2"/>
<dbReference type="EMBL" id="SMGQ01000001">
    <property type="protein sequence ID" value="TCL00037.1"/>
    <property type="molecule type" value="Genomic_DNA"/>
</dbReference>
<evidence type="ECO:0000313" key="1">
    <source>
        <dbReference type="EMBL" id="TCL00037.1"/>
    </source>
</evidence>
<organism evidence="1 2">
    <name type="scientific">Natranaerovirga hydrolytica</name>
    <dbReference type="NCBI Taxonomy" id="680378"/>
    <lineage>
        <taxon>Bacteria</taxon>
        <taxon>Bacillati</taxon>
        <taxon>Bacillota</taxon>
        <taxon>Clostridia</taxon>
        <taxon>Lachnospirales</taxon>
        <taxon>Natranaerovirgaceae</taxon>
        <taxon>Natranaerovirga</taxon>
    </lineage>
</organism>
<gene>
    <name evidence="1" type="ORF">EDC19_0017</name>
</gene>
<dbReference type="InterPro" id="IPR024042">
    <property type="entry name" value="TM1646-like_dom_sf"/>
</dbReference>